<comment type="caution">
    <text evidence="1">The sequence shown here is derived from an EMBL/GenBank/DDBJ whole genome shotgun (WGS) entry which is preliminary data.</text>
</comment>
<accession>A0A9W7ZTX3</accession>
<proteinExistence type="predicted"/>
<organism evidence="1 2">
    <name type="scientific">Mycoemilia scoparia</name>
    <dbReference type="NCBI Taxonomy" id="417184"/>
    <lineage>
        <taxon>Eukaryota</taxon>
        <taxon>Fungi</taxon>
        <taxon>Fungi incertae sedis</taxon>
        <taxon>Zoopagomycota</taxon>
        <taxon>Kickxellomycotina</taxon>
        <taxon>Kickxellomycetes</taxon>
        <taxon>Kickxellales</taxon>
        <taxon>Kickxellaceae</taxon>
        <taxon>Mycoemilia</taxon>
    </lineage>
</organism>
<evidence type="ECO:0000313" key="1">
    <source>
        <dbReference type="EMBL" id="KAJ1912427.1"/>
    </source>
</evidence>
<keyword evidence="2" id="KW-1185">Reference proteome</keyword>
<dbReference type="AlphaFoldDB" id="A0A9W7ZTX3"/>
<gene>
    <name evidence="1" type="ORF">H4219_005608</name>
</gene>
<reference evidence="1" key="1">
    <citation type="submission" date="2022-07" db="EMBL/GenBank/DDBJ databases">
        <title>Phylogenomic reconstructions and comparative analyses of Kickxellomycotina fungi.</title>
        <authorList>
            <person name="Reynolds N.K."/>
            <person name="Stajich J.E."/>
            <person name="Barry K."/>
            <person name="Grigoriev I.V."/>
            <person name="Crous P."/>
            <person name="Smith M.E."/>
        </authorList>
    </citation>
    <scope>NUCLEOTIDE SEQUENCE</scope>
    <source>
        <strain evidence="1">NBRC 100468</strain>
    </source>
</reference>
<dbReference type="Proteomes" id="UP001150538">
    <property type="component" value="Unassembled WGS sequence"/>
</dbReference>
<dbReference type="EMBL" id="JANBPU010000346">
    <property type="protein sequence ID" value="KAJ1912427.1"/>
    <property type="molecule type" value="Genomic_DNA"/>
</dbReference>
<feature type="non-terminal residue" evidence="1">
    <location>
        <position position="1"/>
    </location>
</feature>
<sequence>SAKNKQKRKSNQRQMLNDLAALNKLDKRKFNITGGFNPDLGDYATEEKFEEKVGRKMNKEEKEIQFKMWKWNK</sequence>
<protein>
    <submittedName>
        <fullName evidence="1">Uncharacterized protein</fullName>
    </submittedName>
</protein>
<name>A0A9W7ZTX3_9FUNG</name>
<evidence type="ECO:0000313" key="2">
    <source>
        <dbReference type="Proteomes" id="UP001150538"/>
    </source>
</evidence>